<evidence type="ECO:0000256" key="10">
    <source>
        <dbReference type="SAM" id="MobiDB-lite"/>
    </source>
</evidence>
<dbReference type="InterPro" id="IPR023997">
    <property type="entry name" value="TonB-dep_OMP_SusC/RagA_CS"/>
</dbReference>
<dbReference type="NCBIfam" id="TIGR04057">
    <property type="entry name" value="SusC_RagA_signa"/>
    <property type="match status" value="1"/>
</dbReference>
<evidence type="ECO:0000313" key="14">
    <source>
        <dbReference type="EMBL" id="GAA4380185.1"/>
    </source>
</evidence>
<gene>
    <name evidence="14" type="ORF">GCM10023186_18270</name>
</gene>
<dbReference type="InterPro" id="IPR036942">
    <property type="entry name" value="Beta-barrel_TonB_sf"/>
</dbReference>
<keyword evidence="11" id="KW-0732">Signal</keyword>
<dbReference type="InterPro" id="IPR013784">
    <property type="entry name" value="Carb-bd-like_fold"/>
</dbReference>
<evidence type="ECO:0000256" key="2">
    <source>
        <dbReference type="ARBA" id="ARBA00022448"/>
    </source>
</evidence>
<dbReference type="Pfam" id="PF07715">
    <property type="entry name" value="Plug"/>
    <property type="match status" value="1"/>
</dbReference>
<evidence type="ECO:0000256" key="4">
    <source>
        <dbReference type="ARBA" id="ARBA00022692"/>
    </source>
</evidence>
<keyword evidence="5 9" id="KW-0798">TonB box</keyword>
<evidence type="ECO:0000259" key="12">
    <source>
        <dbReference type="Pfam" id="PF00593"/>
    </source>
</evidence>
<dbReference type="Gene3D" id="2.40.170.20">
    <property type="entry name" value="TonB-dependent receptor, beta-barrel domain"/>
    <property type="match status" value="1"/>
</dbReference>
<dbReference type="PROSITE" id="PS00018">
    <property type="entry name" value="EF_HAND_1"/>
    <property type="match status" value="1"/>
</dbReference>
<evidence type="ECO:0000256" key="8">
    <source>
        <dbReference type="PROSITE-ProRule" id="PRU01360"/>
    </source>
</evidence>
<accession>A0ABP8IYB6</accession>
<protein>
    <submittedName>
        <fullName evidence="14">TonB-dependent receptor</fullName>
    </submittedName>
</protein>
<dbReference type="Gene3D" id="2.60.40.1120">
    <property type="entry name" value="Carboxypeptidase-like, regulatory domain"/>
    <property type="match status" value="1"/>
</dbReference>
<keyword evidence="2 8" id="KW-0813">Transport</keyword>
<feature type="chain" id="PRO_5045473886" evidence="11">
    <location>
        <begin position="29"/>
        <end position="1010"/>
    </location>
</feature>
<dbReference type="InterPro" id="IPR039426">
    <property type="entry name" value="TonB-dep_rcpt-like"/>
</dbReference>
<evidence type="ECO:0000259" key="13">
    <source>
        <dbReference type="Pfam" id="PF07715"/>
    </source>
</evidence>
<dbReference type="Proteomes" id="UP001500454">
    <property type="component" value="Unassembled WGS sequence"/>
</dbReference>
<feature type="signal peptide" evidence="11">
    <location>
        <begin position="1"/>
        <end position="28"/>
    </location>
</feature>
<dbReference type="InterPro" id="IPR037066">
    <property type="entry name" value="Plug_dom_sf"/>
</dbReference>
<dbReference type="EMBL" id="BAABHA010000004">
    <property type="protein sequence ID" value="GAA4380185.1"/>
    <property type="molecule type" value="Genomic_DNA"/>
</dbReference>
<feature type="domain" description="TonB-dependent receptor plug" evidence="13">
    <location>
        <begin position="128"/>
        <end position="243"/>
    </location>
</feature>
<keyword evidence="3 8" id="KW-1134">Transmembrane beta strand</keyword>
<feature type="compositionally biased region" description="Polar residues" evidence="10">
    <location>
        <begin position="477"/>
        <end position="503"/>
    </location>
</feature>
<dbReference type="InterPro" id="IPR012910">
    <property type="entry name" value="Plug_dom"/>
</dbReference>
<organism evidence="14 15">
    <name type="scientific">Hymenobacter koreensis</name>
    <dbReference type="NCBI Taxonomy" id="1084523"/>
    <lineage>
        <taxon>Bacteria</taxon>
        <taxon>Pseudomonadati</taxon>
        <taxon>Bacteroidota</taxon>
        <taxon>Cytophagia</taxon>
        <taxon>Cytophagales</taxon>
        <taxon>Hymenobacteraceae</taxon>
        <taxon>Hymenobacter</taxon>
    </lineage>
</organism>
<reference evidence="15" key="1">
    <citation type="journal article" date="2019" name="Int. J. Syst. Evol. Microbiol.">
        <title>The Global Catalogue of Microorganisms (GCM) 10K type strain sequencing project: providing services to taxonomists for standard genome sequencing and annotation.</title>
        <authorList>
            <consortium name="The Broad Institute Genomics Platform"/>
            <consortium name="The Broad Institute Genome Sequencing Center for Infectious Disease"/>
            <person name="Wu L."/>
            <person name="Ma J."/>
        </authorList>
    </citation>
    <scope>NUCLEOTIDE SEQUENCE [LARGE SCALE GENOMIC DNA]</scope>
    <source>
        <strain evidence="15">JCM 17924</strain>
    </source>
</reference>
<evidence type="ECO:0000256" key="5">
    <source>
        <dbReference type="ARBA" id="ARBA00023077"/>
    </source>
</evidence>
<evidence type="ECO:0000256" key="9">
    <source>
        <dbReference type="RuleBase" id="RU003357"/>
    </source>
</evidence>
<dbReference type="Pfam" id="PF13715">
    <property type="entry name" value="CarbopepD_reg_2"/>
    <property type="match status" value="1"/>
</dbReference>
<dbReference type="Gene3D" id="2.170.130.10">
    <property type="entry name" value="TonB-dependent receptor, plug domain"/>
    <property type="match status" value="1"/>
</dbReference>
<keyword evidence="4 8" id="KW-0812">Transmembrane</keyword>
<feature type="region of interest" description="Disordered" evidence="10">
    <location>
        <begin position="475"/>
        <end position="503"/>
    </location>
</feature>
<dbReference type="SUPFAM" id="SSF49452">
    <property type="entry name" value="Starch-binding domain-like"/>
    <property type="match status" value="1"/>
</dbReference>
<comment type="subcellular location">
    <subcellularLocation>
        <location evidence="1 8">Cell outer membrane</location>
        <topology evidence="1 8">Multi-pass membrane protein</topology>
    </subcellularLocation>
</comment>
<dbReference type="PROSITE" id="PS52016">
    <property type="entry name" value="TONB_DEPENDENT_REC_3"/>
    <property type="match status" value="1"/>
</dbReference>
<evidence type="ECO:0000256" key="6">
    <source>
        <dbReference type="ARBA" id="ARBA00023136"/>
    </source>
</evidence>
<feature type="domain" description="TonB-dependent receptor-like beta-barrel" evidence="12">
    <location>
        <begin position="412"/>
        <end position="870"/>
    </location>
</feature>
<keyword evidence="14" id="KW-0675">Receptor</keyword>
<dbReference type="Pfam" id="PF00593">
    <property type="entry name" value="TonB_dep_Rec_b-barrel"/>
    <property type="match status" value="1"/>
</dbReference>
<dbReference type="NCBIfam" id="TIGR04056">
    <property type="entry name" value="OMP_RagA_SusC"/>
    <property type="match status" value="1"/>
</dbReference>
<dbReference type="SUPFAM" id="SSF56935">
    <property type="entry name" value="Porins"/>
    <property type="match status" value="1"/>
</dbReference>
<comment type="similarity">
    <text evidence="8 9">Belongs to the TonB-dependent receptor family.</text>
</comment>
<evidence type="ECO:0000256" key="7">
    <source>
        <dbReference type="ARBA" id="ARBA00023237"/>
    </source>
</evidence>
<evidence type="ECO:0000256" key="1">
    <source>
        <dbReference type="ARBA" id="ARBA00004571"/>
    </source>
</evidence>
<dbReference type="InterPro" id="IPR000531">
    <property type="entry name" value="Beta-barrel_TonB"/>
</dbReference>
<name>A0ABP8IYB6_9BACT</name>
<dbReference type="InterPro" id="IPR018247">
    <property type="entry name" value="EF_Hand_1_Ca_BS"/>
</dbReference>
<dbReference type="InterPro" id="IPR023996">
    <property type="entry name" value="TonB-dep_OMP_SusC/RagA"/>
</dbReference>
<keyword evidence="6 8" id="KW-0472">Membrane</keyword>
<keyword evidence="15" id="KW-1185">Reference proteome</keyword>
<evidence type="ECO:0000313" key="15">
    <source>
        <dbReference type="Proteomes" id="UP001500454"/>
    </source>
</evidence>
<comment type="caution">
    <text evidence="14">The sequence shown here is derived from an EMBL/GenBank/DDBJ whole genome shotgun (WGS) entry which is preliminary data.</text>
</comment>
<proteinExistence type="inferred from homology"/>
<evidence type="ECO:0000256" key="11">
    <source>
        <dbReference type="SAM" id="SignalP"/>
    </source>
</evidence>
<sequence>MFPMKHTYLPKLWFLLFLFICCSLSAAAQTGSISGRLLDDKNQPLPGVTVLVEGTQLGTSTNSEGSFLIQNVPAGAQTVVASFVGYTSKRLPVTVTAGQTVTIANTVLAENTTLLSEAVVVGYGVQRRQDVTGSISTVQSKDFVQGQVTNPEQLVQGKIAGVNVTTGGGAPGAGTTVRIRGNSSLNASNDPLFVIDGVPVDKGGISGASNPLTLINPNDIESVTVLKDASATAIYGSRASAGVILITTKRGVQGENLTVNLNSQTSVSRRANKYEVLGADEFRERIRANGNAGQIATLGAANTDWQGEIFRSAATFDNNVSLNGNVKNVPFRISYGNLNQQGIVITNKLQRHTGSISLTPVLLDGNLRIDVNAKGSRVDNRFIDNGQIGAAVLFDPTQPVRSPEAQFNPFGGYFQFLQANGNPRGLAPGNPVAALNNTNNVSVVDRFIGNVQLDYKLPFVPGLRANINLATDLSRGEGSTTINPQDFGNFNADPVTNPNRDPNLSGRYTQFQQDKDMRLLETYVAYAKDFSGTKFDILAGYSYQDFQDQGPNFLPLRFDRTTQVNPTERLTVPGFYSQLTLLSYFARTTLNVKDRYLLTATLRNDNTSRFAEETRSGYFPAVGLGWRLKGENFLANNATISELKLRAGWGQTGQQDVGGLYDFLPRYVIGNSAAQYQFGQNFITTARPSGYNRELQWETTTTLNAGLDWGILDNRISGTLDVYDRRTTDLLANVNVPAGANLTNQLNANIGSLRNRGIELGINAAPIQSEAFNWDVNFNVAYNTNEITDLGPQDANFQGFNVGGIPGGTGSNIQIQSVGFPINSFFVLQQVYNADGRPVEGLYVDRDGNGIINERDYYRYKQPNALTNLGFTSNMAYRDFSLSFVLRASLGNYVFNATAANLANYANATGSTGFLTNLPTDVRNTGFRTQQIFSDYYMENGSFLRGENITLGYNVGKVFREGSNLRLTAAVQNAFLVTKYSGLDPEIFGGIDNNFYPRARTFTFGINASF</sequence>
<evidence type="ECO:0000256" key="3">
    <source>
        <dbReference type="ARBA" id="ARBA00022452"/>
    </source>
</evidence>
<keyword evidence="7 8" id="KW-0998">Cell outer membrane</keyword>